<evidence type="ECO:0000313" key="2">
    <source>
        <dbReference type="EMBL" id="AHJ97598.1"/>
    </source>
</evidence>
<evidence type="ECO:0000259" key="1">
    <source>
        <dbReference type="Pfam" id="PF02754"/>
    </source>
</evidence>
<dbReference type="PATRIC" id="fig|1227739.3.peg.2218"/>
<feature type="domain" description="Cysteine-rich" evidence="1">
    <location>
        <begin position="160"/>
        <end position="245"/>
    </location>
</feature>
<proteinExistence type="predicted"/>
<dbReference type="PANTHER" id="PTHR30296">
    <property type="entry name" value="UNCHARACTERIZED PROTEIN YKGE"/>
    <property type="match status" value="1"/>
</dbReference>
<feature type="domain" description="Cysteine-rich" evidence="1">
    <location>
        <begin position="29"/>
        <end position="111"/>
    </location>
</feature>
<dbReference type="GO" id="GO:0016491">
    <property type="term" value="F:oxidoreductase activity"/>
    <property type="evidence" value="ECO:0007669"/>
    <property type="project" value="UniProtKB-ARBA"/>
</dbReference>
<name>W8EYF0_9BACT</name>
<dbReference type="Proteomes" id="UP000019423">
    <property type="component" value="Chromosome"/>
</dbReference>
<dbReference type="STRING" id="1227739.Hsw_2003"/>
<keyword evidence="3" id="KW-1185">Reference proteome</keyword>
<organism evidence="2 3">
    <name type="scientific">Hymenobacter swuensis DY53</name>
    <dbReference type="NCBI Taxonomy" id="1227739"/>
    <lineage>
        <taxon>Bacteria</taxon>
        <taxon>Pseudomonadati</taxon>
        <taxon>Bacteroidota</taxon>
        <taxon>Cytophagia</taxon>
        <taxon>Cytophagales</taxon>
        <taxon>Hymenobacteraceae</taxon>
        <taxon>Hymenobacter</taxon>
    </lineage>
</organism>
<dbReference type="InterPro" id="IPR004017">
    <property type="entry name" value="Cys_rich_dom"/>
</dbReference>
<gene>
    <name evidence="2" type="ORF">Hsw_2003</name>
</gene>
<dbReference type="Pfam" id="PF02754">
    <property type="entry name" value="CCG"/>
    <property type="match status" value="2"/>
</dbReference>
<dbReference type="GO" id="GO:0005829">
    <property type="term" value="C:cytosol"/>
    <property type="evidence" value="ECO:0007669"/>
    <property type="project" value="TreeGrafter"/>
</dbReference>
<accession>W8EYF0</accession>
<protein>
    <recommendedName>
        <fullName evidence="1">Cysteine-rich domain-containing protein</fullName>
    </recommendedName>
</protein>
<reference evidence="2 3" key="1">
    <citation type="submission" date="2014-01" db="EMBL/GenBank/DDBJ databases">
        <title>Complete genome sequence of ionizing-radiation resistance bacterium Hymenobacter swuensis DY53.</title>
        <authorList>
            <person name="Jung J.-H."/>
            <person name="Jeong S.-W."/>
            <person name="Joe M.-H."/>
            <person name="Cho y.-j."/>
            <person name="Kim M.-K."/>
            <person name="Lim S.-Y."/>
        </authorList>
    </citation>
    <scope>NUCLEOTIDE SEQUENCE [LARGE SCALE GENOMIC DNA]</scope>
    <source>
        <strain evidence="2 3">DY53</strain>
    </source>
</reference>
<sequence length="268" mass="29682">MLTTKQLLPCHRTSAETSLVLFPMPAPQVDLFIPCFVDQLFPHTALNMVKVLEAVGCQVHYNANQTCCGQPAYNAGYKEQSCEVARKFLADFPTEQEHYIVSPSASCIGMVRNTYADLFEGTPDSGRYHGVQRRAYELTEFLVDVLGVKSIPQARLSGKYTYHDSCSALRECGIREAPRQLLDAVPGLERLEMTETETCCGFGGTFAVKFEAISVAMAEQKVEHALATGADYLISTDTSCLMHLDAYIRREKKPLKTLHVADVLASGW</sequence>
<dbReference type="PANTHER" id="PTHR30296:SF0">
    <property type="entry name" value="LACTATE UTILIZATION PROTEIN A"/>
    <property type="match status" value="1"/>
</dbReference>
<dbReference type="AlphaFoldDB" id="W8EYF0"/>
<dbReference type="KEGG" id="hsw:Hsw_2003"/>
<evidence type="ECO:0000313" key="3">
    <source>
        <dbReference type="Proteomes" id="UP000019423"/>
    </source>
</evidence>
<dbReference type="EMBL" id="CP007145">
    <property type="protein sequence ID" value="AHJ97598.1"/>
    <property type="molecule type" value="Genomic_DNA"/>
</dbReference>
<dbReference type="eggNOG" id="COG0247">
    <property type="taxonomic scope" value="Bacteria"/>
</dbReference>
<dbReference type="HOGENOM" id="CLU_023081_1_0_10"/>